<dbReference type="PANTHER" id="PTHR37984:SF5">
    <property type="entry name" value="PROTEIN NYNRIN-LIKE"/>
    <property type="match status" value="1"/>
</dbReference>
<protein>
    <submittedName>
        <fullName evidence="2">Retrovirus-related Pol polyprotein from transposon 17.6</fullName>
    </submittedName>
</protein>
<evidence type="ECO:0000313" key="2">
    <source>
        <dbReference type="EMBL" id="KAJ7971246.1"/>
    </source>
</evidence>
<keyword evidence="3" id="KW-1185">Reference proteome</keyword>
<dbReference type="InterPro" id="IPR000477">
    <property type="entry name" value="RT_dom"/>
</dbReference>
<dbReference type="PROSITE" id="PS50878">
    <property type="entry name" value="RT_POL"/>
    <property type="match status" value="1"/>
</dbReference>
<dbReference type="Gene3D" id="3.10.10.10">
    <property type="entry name" value="HIV Type 1 Reverse Transcriptase, subunit A, domain 1"/>
    <property type="match status" value="1"/>
</dbReference>
<dbReference type="Gene3D" id="3.30.70.270">
    <property type="match status" value="2"/>
</dbReference>
<proteinExistence type="predicted"/>
<evidence type="ECO:0000313" key="3">
    <source>
        <dbReference type="Proteomes" id="UP001163823"/>
    </source>
</evidence>
<dbReference type="KEGG" id="qsa:O6P43_009306"/>
<dbReference type="InterPro" id="IPR050951">
    <property type="entry name" value="Retrovirus_Pol_polyprotein"/>
</dbReference>
<dbReference type="InterPro" id="IPR043502">
    <property type="entry name" value="DNA/RNA_pol_sf"/>
</dbReference>
<comment type="caution">
    <text evidence="2">The sequence shown here is derived from an EMBL/GenBank/DDBJ whole genome shotgun (WGS) entry which is preliminary data.</text>
</comment>
<dbReference type="Proteomes" id="UP001163823">
    <property type="component" value="Chromosome 4"/>
</dbReference>
<dbReference type="PANTHER" id="PTHR37984">
    <property type="entry name" value="PROTEIN CBG26694"/>
    <property type="match status" value="1"/>
</dbReference>
<dbReference type="AlphaFoldDB" id="A0AAD7PY00"/>
<dbReference type="Pfam" id="PF00078">
    <property type="entry name" value="RVT_1"/>
    <property type="match status" value="1"/>
</dbReference>
<name>A0AAD7PY00_QUISA</name>
<sequence>MRHGDEWKTTFITKYGLYEWMVMPFGLSNAPSTFMRLMSHVFKPFIGRFGIVYFDDILVFSKNQEQHLDHLRQIFSTLREQKLYANLKTCDLCTDNLVFLGCVVFSTGIKMDFNKVDPVLVGQTSIHDVRSFYGLASFYRRFVKGFSTIVAPITECLKGGTFKWNKGAQQSFELLKKKVTKAPFLSL</sequence>
<dbReference type="EMBL" id="JARAOO010000004">
    <property type="protein sequence ID" value="KAJ7971246.1"/>
    <property type="molecule type" value="Genomic_DNA"/>
</dbReference>
<organism evidence="2 3">
    <name type="scientific">Quillaja saponaria</name>
    <name type="common">Soap bark tree</name>
    <dbReference type="NCBI Taxonomy" id="32244"/>
    <lineage>
        <taxon>Eukaryota</taxon>
        <taxon>Viridiplantae</taxon>
        <taxon>Streptophyta</taxon>
        <taxon>Embryophyta</taxon>
        <taxon>Tracheophyta</taxon>
        <taxon>Spermatophyta</taxon>
        <taxon>Magnoliopsida</taxon>
        <taxon>eudicotyledons</taxon>
        <taxon>Gunneridae</taxon>
        <taxon>Pentapetalae</taxon>
        <taxon>rosids</taxon>
        <taxon>fabids</taxon>
        <taxon>Fabales</taxon>
        <taxon>Quillajaceae</taxon>
        <taxon>Quillaja</taxon>
    </lineage>
</organism>
<feature type="domain" description="Reverse transcriptase" evidence="1">
    <location>
        <begin position="1"/>
        <end position="104"/>
    </location>
</feature>
<accession>A0AAD7PY00</accession>
<dbReference type="SUPFAM" id="SSF56672">
    <property type="entry name" value="DNA/RNA polymerases"/>
    <property type="match status" value="1"/>
</dbReference>
<dbReference type="FunFam" id="3.30.70.270:FF:000003">
    <property type="entry name" value="Transposon Ty3-G Gag-Pol polyprotein"/>
    <property type="match status" value="1"/>
</dbReference>
<gene>
    <name evidence="2" type="ORF">O6P43_009306</name>
</gene>
<evidence type="ECO:0000259" key="1">
    <source>
        <dbReference type="PROSITE" id="PS50878"/>
    </source>
</evidence>
<dbReference type="InterPro" id="IPR043128">
    <property type="entry name" value="Rev_trsase/Diguanyl_cyclase"/>
</dbReference>
<reference evidence="2" key="1">
    <citation type="journal article" date="2023" name="Science">
        <title>Elucidation of the pathway for biosynthesis of saponin adjuvants from the soapbark tree.</title>
        <authorList>
            <person name="Reed J."/>
            <person name="Orme A."/>
            <person name="El-Demerdash A."/>
            <person name="Owen C."/>
            <person name="Martin L.B.B."/>
            <person name="Misra R.C."/>
            <person name="Kikuchi S."/>
            <person name="Rejzek M."/>
            <person name="Martin A.C."/>
            <person name="Harkess A."/>
            <person name="Leebens-Mack J."/>
            <person name="Louveau T."/>
            <person name="Stephenson M.J."/>
            <person name="Osbourn A."/>
        </authorList>
    </citation>
    <scope>NUCLEOTIDE SEQUENCE</scope>
    <source>
        <strain evidence="2">S10</strain>
    </source>
</reference>
<dbReference type="CDD" id="cd01647">
    <property type="entry name" value="RT_LTR"/>
    <property type="match status" value="1"/>
</dbReference>